<sequence length="80" mass="9282">MKDTVITSKRKRTEIITWLICFFIANLINLYAVIVYDNTLFSELFTSLGYVFVASVAIYLVWTAIRVLFYGLKSAFKTKK</sequence>
<dbReference type="EMBL" id="JACIEP010000003">
    <property type="protein sequence ID" value="MBB4035287.1"/>
    <property type="molecule type" value="Genomic_DNA"/>
</dbReference>
<proteinExistence type="predicted"/>
<keyword evidence="3" id="KW-1185">Reference proteome</keyword>
<dbReference type="Proteomes" id="UP000555103">
    <property type="component" value="Unassembled WGS sequence"/>
</dbReference>
<keyword evidence="1" id="KW-0812">Transmembrane</keyword>
<evidence type="ECO:0000256" key="1">
    <source>
        <dbReference type="SAM" id="Phobius"/>
    </source>
</evidence>
<accession>A0A840CH16</accession>
<dbReference type="AlphaFoldDB" id="A0A840CH16"/>
<evidence type="ECO:0000313" key="2">
    <source>
        <dbReference type="EMBL" id="MBB4035287.1"/>
    </source>
</evidence>
<organism evidence="2 3">
    <name type="scientific">Dysgonomonas hofstadii</name>
    <dbReference type="NCBI Taxonomy" id="637886"/>
    <lineage>
        <taxon>Bacteria</taxon>
        <taxon>Pseudomonadati</taxon>
        <taxon>Bacteroidota</taxon>
        <taxon>Bacteroidia</taxon>
        <taxon>Bacteroidales</taxon>
        <taxon>Dysgonomonadaceae</taxon>
        <taxon>Dysgonomonas</taxon>
    </lineage>
</organism>
<name>A0A840CH16_9BACT</name>
<protein>
    <submittedName>
        <fullName evidence="2">Cytochrome b</fullName>
    </submittedName>
</protein>
<reference evidence="2 3" key="1">
    <citation type="submission" date="2020-08" db="EMBL/GenBank/DDBJ databases">
        <title>Genomic Encyclopedia of Type Strains, Phase IV (KMG-IV): sequencing the most valuable type-strain genomes for metagenomic binning, comparative biology and taxonomic classification.</title>
        <authorList>
            <person name="Goeker M."/>
        </authorList>
    </citation>
    <scope>NUCLEOTIDE SEQUENCE [LARGE SCALE GENOMIC DNA]</scope>
    <source>
        <strain evidence="2 3">DSM 104969</strain>
    </source>
</reference>
<dbReference type="RefSeq" id="WP_183306219.1">
    <property type="nucleotide sequence ID" value="NZ_JACIEP010000003.1"/>
</dbReference>
<comment type="caution">
    <text evidence="2">The sequence shown here is derived from an EMBL/GenBank/DDBJ whole genome shotgun (WGS) entry which is preliminary data.</text>
</comment>
<evidence type="ECO:0000313" key="3">
    <source>
        <dbReference type="Proteomes" id="UP000555103"/>
    </source>
</evidence>
<feature type="transmembrane region" description="Helical" evidence="1">
    <location>
        <begin position="48"/>
        <end position="72"/>
    </location>
</feature>
<gene>
    <name evidence="2" type="ORF">GGR21_001176</name>
</gene>
<feature type="transmembrane region" description="Helical" evidence="1">
    <location>
        <begin position="15"/>
        <end position="36"/>
    </location>
</feature>
<keyword evidence="1" id="KW-1133">Transmembrane helix</keyword>
<keyword evidence="1" id="KW-0472">Membrane</keyword>